<organism evidence="1 2">
    <name type="scientific">Eretmocerus hayati</name>
    <dbReference type="NCBI Taxonomy" id="131215"/>
    <lineage>
        <taxon>Eukaryota</taxon>
        <taxon>Metazoa</taxon>
        <taxon>Ecdysozoa</taxon>
        <taxon>Arthropoda</taxon>
        <taxon>Hexapoda</taxon>
        <taxon>Insecta</taxon>
        <taxon>Pterygota</taxon>
        <taxon>Neoptera</taxon>
        <taxon>Endopterygota</taxon>
        <taxon>Hymenoptera</taxon>
        <taxon>Apocrita</taxon>
        <taxon>Proctotrupomorpha</taxon>
        <taxon>Chalcidoidea</taxon>
        <taxon>Aphelinidae</taxon>
        <taxon>Aphelininae</taxon>
        <taxon>Eretmocerus</taxon>
    </lineage>
</organism>
<proteinExistence type="predicted"/>
<keyword evidence="2" id="KW-1185">Reference proteome</keyword>
<gene>
    <name evidence="1" type="ORF">QAD02_011952</name>
</gene>
<evidence type="ECO:0000313" key="1">
    <source>
        <dbReference type="EMBL" id="KAJ8676166.1"/>
    </source>
</evidence>
<accession>A0ACC2NZZ8</accession>
<comment type="caution">
    <text evidence="1">The sequence shown here is derived from an EMBL/GenBank/DDBJ whole genome shotgun (WGS) entry which is preliminary data.</text>
</comment>
<reference evidence="1" key="1">
    <citation type="submission" date="2023-04" db="EMBL/GenBank/DDBJ databases">
        <title>A chromosome-level genome assembly of the parasitoid wasp Eretmocerus hayati.</title>
        <authorList>
            <person name="Zhong Y."/>
            <person name="Liu S."/>
            <person name="Liu Y."/>
        </authorList>
    </citation>
    <scope>NUCLEOTIDE SEQUENCE</scope>
    <source>
        <strain evidence="1">ZJU_SS_LIU_2023</strain>
    </source>
</reference>
<protein>
    <submittedName>
        <fullName evidence="1">Uncharacterized protein</fullName>
    </submittedName>
</protein>
<name>A0ACC2NZZ8_9HYME</name>
<sequence>MTEKLNDAHRARRACGACKVRAPDRLQFLHVLPPLPEQSFVGFWTSLAQPNSRIWAVQYAQQPLYEHRACKCSTASVRWRERANHPSGCEIKLEWEGGRFGENVVALRYCMVGGVRKRAELAFITENFF</sequence>
<evidence type="ECO:0000313" key="2">
    <source>
        <dbReference type="Proteomes" id="UP001239111"/>
    </source>
</evidence>
<dbReference type="Proteomes" id="UP001239111">
    <property type="component" value="Chromosome 2"/>
</dbReference>
<dbReference type="EMBL" id="CM056742">
    <property type="protein sequence ID" value="KAJ8676166.1"/>
    <property type="molecule type" value="Genomic_DNA"/>
</dbReference>